<feature type="binding site" evidence="7">
    <location>
        <position position="185"/>
    </location>
    <ligand>
        <name>S-adenosyl-L-methionine</name>
        <dbReference type="ChEBI" id="CHEBI:59789"/>
    </ligand>
</feature>
<dbReference type="PRINTS" id="PR02008">
    <property type="entry name" value="RCMTFAMILY"/>
</dbReference>
<dbReference type="Gene3D" id="2.30.130.60">
    <property type="match status" value="1"/>
</dbReference>
<dbReference type="Gene3D" id="3.30.70.1170">
    <property type="entry name" value="Sun protein, domain 3"/>
    <property type="match status" value="1"/>
</dbReference>
<dbReference type="GO" id="GO:0008173">
    <property type="term" value="F:RNA methyltransferase activity"/>
    <property type="evidence" value="ECO:0007669"/>
    <property type="project" value="InterPro"/>
</dbReference>
<evidence type="ECO:0000256" key="3">
    <source>
        <dbReference type="ARBA" id="ARBA00022603"/>
    </source>
</evidence>
<dbReference type="InterPro" id="IPR027391">
    <property type="entry name" value="Nol1_Nop2_Fmu_2"/>
</dbReference>
<dbReference type="InterPro" id="IPR031340">
    <property type="entry name" value="RsmF_methylt_CI"/>
</dbReference>
<dbReference type="Pfam" id="PF01189">
    <property type="entry name" value="Methyltr_RsmB-F"/>
    <property type="match status" value="1"/>
</dbReference>
<gene>
    <name evidence="10" type="ORF">H9734_06570</name>
</gene>
<sequence>MELPNGFLEQMKCLLGEEYPEYLESFSRPAHSALRVNTGKIPVREFLEKTGWDLRPVPWVSNGFYYRAGKSTGEDASNPAKHPFYYAGLYYLQEPSAMTPASRLPVEPGDRVMDLCAAPGGKATELAARLQGRGMLLANDISNSRARALLKNLELQGVENMLVTSEDPERLVQAYPEYFDKILLDAPCSGEGMFRKEHSMIAAWRERGPSWYAPIQRELIRQARQMLRPGGYLLYSTCTFSLEENEKVIDDFLEEYPDMELCPVEPYEGFAPGVSVGVGDLSACVHIYPHRMEGEGHFLTLMKKQAAEPCCPGPDIQRHTAISNEKLPETRKGKRKGHEGGKIRRDRRGKSGETAQSPAAMLAAAEEFLAHTRRDWKSGKFFCRQDQVYYLPDGLEPAEGLRYLRTGLWVGTVKNGRFEPSQALAMALRAEQFDAVLDLASEDERTIRYLKGETIPLGKKDSAIHKGWVLVCVDGFPLGFGKAAGATVKNKYYAGWRMV</sequence>
<dbReference type="PROSITE" id="PS51686">
    <property type="entry name" value="SAM_MT_RSMB_NOP"/>
    <property type="match status" value="1"/>
</dbReference>
<dbReference type="PANTHER" id="PTHR22807">
    <property type="entry name" value="NOP2 YEAST -RELATED NOL1/NOP2/FMU SUN DOMAIN-CONTAINING"/>
    <property type="match status" value="1"/>
</dbReference>
<evidence type="ECO:0000256" key="1">
    <source>
        <dbReference type="ARBA" id="ARBA00007494"/>
    </source>
</evidence>
<reference evidence="10" key="2">
    <citation type="submission" date="2021-04" db="EMBL/GenBank/DDBJ databases">
        <authorList>
            <person name="Gilroy R."/>
        </authorList>
    </citation>
    <scope>NUCLEOTIDE SEQUENCE</scope>
    <source>
        <strain evidence="10">CHK183-1962</strain>
    </source>
</reference>
<dbReference type="EMBL" id="DXEK01000109">
    <property type="protein sequence ID" value="HIX77240.1"/>
    <property type="molecule type" value="Genomic_DNA"/>
</dbReference>
<accession>A0A9D1XFV5</accession>
<reference evidence="10" key="1">
    <citation type="journal article" date="2021" name="PeerJ">
        <title>Extensive microbial diversity within the chicken gut microbiome revealed by metagenomics and culture.</title>
        <authorList>
            <person name="Gilroy R."/>
            <person name="Ravi A."/>
            <person name="Getino M."/>
            <person name="Pursley I."/>
            <person name="Horton D.L."/>
            <person name="Alikhan N.F."/>
            <person name="Baker D."/>
            <person name="Gharbi K."/>
            <person name="Hall N."/>
            <person name="Watson M."/>
            <person name="Adriaenssens E.M."/>
            <person name="Foster-Nyarko E."/>
            <person name="Jarju S."/>
            <person name="Secka A."/>
            <person name="Antonio M."/>
            <person name="Oren A."/>
            <person name="Chaudhuri R.R."/>
            <person name="La Ragione R."/>
            <person name="Hildebrand F."/>
            <person name="Pallen M.J."/>
        </authorList>
    </citation>
    <scope>NUCLEOTIDE SEQUENCE</scope>
    <source>
        <strain evidence="10">CHK183-1962</strain>
    </source>
</reference>
<keyword evidence="2" id="KW-0963">Cytoplasm</keyword>
<feature type="active site" description="Nucleophile" evidence="7">
    <location>
        <position position="238"/>
    </location>
</feature>
<dbReference type="CDD" id="cd21147">
    <property type="entry name" value="RsmF_methylt_CTD1"/>
    <property type="match status" value="1"/>
</dbReference>
<evidence type="ECO:0000256" key="7">
    <source>
        <dbReference type="PROSITE-ProRule" id="PRU01023"/>
    </source>
</evidence>
<dbReference type="InterPro" id="IPR029063">
    <property type="entry name" value="SAM-dependent_MTases_sf"/>
</dbReference>
<evidence type="ECO:0000259" key="9">
    <source>
        <dbReference type="PROSITE" id="PS51686"/>
    </source>
</evidence>
<keyword evidence="4 7" id="KW-0808">Transferase</keyword>
<keyword evidence="6 7" id="KW-0694">RNA-binding</keyword>
<dbReference type="Gene3D" id="3.40.50.150">
    <property type="entry name" value="Vaccinia Virus protein VP39"/>
    <property type="match status" value="1"/>
</dbReference>
<dbReference type="InterPro" id="IPR018314">
    <property type="entry name" value="RsmB/NOL1/NOP2-like_CS"/>
</dbReference>
<protein>
    <submittedName>
        <fullName evidence="10">RsmB/NOP family class I SAM-dependent RNA methyltransferase</fullName>
    </submittedName>
</protein>
<dbReference type="Pfam" id="PF17125">
    <property type="entry name" value="Methyltr_RsmF_N"/>
    <property type="match status" value="1"/>
</dbReference>
<dbReference type="CDD" id="cd02440">
    <property type="entry name" value="AdoMet_MTases"/>
    <property type="match status" value="1"/>
</dbReference>
<dbReference type="SUPFAM" id="SSF53335">
    <property type="entry name" value="S-adenosyl-L-methionine-dependent methyltransferases"/>
    <property type="match status" value="1"/>
</dbReference>
<evidence type="ECO:0000256" key="8">
    <source>
        <dbReference type="SAM" id="MobiDB-lite"/>
    </source>
</evidence>
<feature type="region of interest" description="Disordered" evidence="8">
    <location>
        <begin position="319"/>
        <end position="357"/>
    </location>
</feature>
<dbReference type="GO" id="GO:0001510">
    <property type="term" value="P:RNA methylation"/>
    <property type="evidence" value="ECO:0007669"/>
    <property type="project" value="InterPro"/>
</dbReference>
<evidence type="ECO:0000256" key="2">
    <source>
        <dbReference type="ARBA" id="ARBA00022490"/>
    </source>
</evidence>
<feature type="binding site" evidence="7">
    <location>
        <position position="140"/>
    </location>
    <ligand>
        <name>S-adenosyl-L-methionine</name>
        <dbReference type="ChEBI" id="CHEBI:59789"/>
    </ligand>
</feature>
<organism evidence="10 11">
    <name type="scientific">Candidatus Fusicatenibacter merdavium</name>
    <dbReference type="NCBI Taxonomy" id="2838600"/>
    <lineage>
        <taxon>Bacteria</taxon>
        <taxon>Bacillati</taxon>
        <taxon>Bacillota</taxon>
        <taxon>Clostridia</taxon>
        <taxon>Lachnospirales</taxon>
        <taxon>Lachnospiraceae</taxon>
        <taxon>Fusicatenibacter</taxon>
    </lineage>
</organism>
<keyword evidence="3 7" id="KW-0489">Methyltransferase</keyword>
<dbReference type="InterPro" id="IPR049560">
    <property type="entry name" value="MeTrfase_RsmB-F_NOP2_cat"/>
</dbReference>
<dbReference type="Pfam" id="PF17126">
    <property type="entry name" value="RsmF_methylt_CI"/>
    <property type="match status" value="1"/>
</dbReference>
<dbReference type="PROSITE" id="PS01153">
    <property type="entry name" value="NOL1_NOP2_SUN"/>
    <property type="match status" value="1"/>
</dbReference>
<dbReference type="Proteomes" id="UP000886890">
    <property type="component" value="Unassembled WGS sequence"/>
</dbReference>
<comment type="similarity">
    <text evidence="1 7">Belongs to the class I-like SAM-binding methyltransferase superfamily. RsmB/NOP family.</text>
</comment>
<dbReference type="GO" id="GO:0003723">
    <property type="term" value="F:RNA binding"/>
    <property type="evidence" value="ECO:0007669"/>
    <property type="project" value="UniProtKB-UniRule"/>
</dbReference>
<feature type="binding site" evidence="7">
    <location>
        <position position="167"/>
    </location>
    <ligand>
        <name>S-adenosyl-L-methionine</name>
        <dbReference type="ChEBI" id="CHEBI:59789"/>
    </ligand>
</feature>
<name>A0A9D1XFV5_9FIRM</name>
<dbReference type="InterPro" id="IPR031341">
    <property type="entry name" value="Methyltr_RsmF_N"/>
</dbReference>
<evidence type="ECO:0000256" key="5">
    <source>
        <dbReference type="ARBA" id="ARBA00022691"/>
    </source>
</evidence>
<evidence type="ECO:0000256" key="6">
    <source>
        <dbReference type="ARBA" id="ARBA00022884"/>
    </source>
</evidence>
<dbReference type="AlphaFoldDB" id="A0A9D1XFV5"/>
<feature type="binding site" evidence="7">
    <location>
        <begin position="116"/>
        <end position="122"/>
    </location>
    <ligand>
        <name>S-adenosyl-L-methionine</name>
        <dbReference type="ChEBI" id="CHEBI:59789"/>
    </ligand>
</feature>
<keyword evidence="5 7" id="KW-0949">S-adenosyl-L-methionine</keyword>
<evidence type="ECO:0000313" key="10">
    <source>
        <dbReference type="EMBL" id="HIX77240.1"/>
    </source>
</evidence>
<evidence type="ECO:0000313" key="11">
    <source>
        <dbReference type="Proteomes" id="UP000886890"/>
    </source>
</evidence>
<dbReference type="InterPro" id="IPR001678">
    <property type="entry name" value="MeTrfase_RsmB-F_NOP2_dom"/>
</dbReference>
<dbReference type="PANTHER" id="PTHR22807:SF30">
    <property type="entry name" value="28S RRNA (CYTOSINE(4447)-C(5))-METHYLTRANSFERASE-RELATED"/>
    <property type="match status" value="1"/>
</dbReference>
<feature type="domain" description="SAM-dependent MTase RsmB/NOP-type" evidence="9">
    <location>
        <begin position="22"/>
        <end position="305"/>
    </location>
</feature>
<evidence type="ECO:0000256" key="4">
    <source>
        <dbReference type="ARBA" id="ARBA00022679"/>
    </source>
</evidence>
<comment type="caution">
    <text evidence="10">The sequence shown here is derived from an EMBL/GenBank/DDBJ whole genome shotgun (WGS) entry which is preliminary data.</text>
</comment>
<proteinExistence type="inferred from homology"/>
<dbReference type="InterPro" id="IPR023267">
    <property type="entry name" value="RCMT"/>
</dbReference>
<dbReference type="Pfam" id="PF13636">
    <property type="entry name" value="Methyltranf_PUA"/>
    <property type="match status" value="1"/>
</dbReference>